<proteinExistence type="predicted"/>
<gene>
    <name evidence="2" type="ORF">DI544_12755</name>
</gene>
<dbReference type="EMBL" id="QFQI01000012">
    <property type="protein sequence ID" value="PZQ58876.1"/>
    <property type="molecule type" value="Genomic_DNA"/>
</dbReference>
<dbReference type="AlphaFoldDB" id="A0A2W5NZK2"/>
<accession>A0A2W5NZK2</accession>
<evidence type="ECO:0000256" key="1">
    <source>
        <dbReference type="SAM" id="MobiDB-lite"/>
    </source>
</evidence>
<comment type="caution">
    <text evidence="2">The sequence shown here is derived from an EMBL/GenBank/DDBJ whole genome shotgun (WGS) entry which is preliminary data.</text>
</comment>
<name>A0A2W5NZK2_9SPHN</name>
<dbReference type="Proteomes" id="UP000249229">
    <property type="component" value="Unassembled WGS sequence"/>
</dbReference>
<reference evidence="2 3" key="1">
    <citation type="submission" date="2017-08" db="EMBL/GenBank/DDBJ databases">
        <title>Infants hospitalized years apart are colonized by the same room-sourced microbial strains.</title>
        <authorList>
            <person name="Brooks B."/>
            <person name="Olm M.R."/>
            <person name="Firek B.A."/>
            <person name="Baker R."/>
            <person name="Thomas B.C."/>
            <person name="Morowitz M.J."/>
            <person name="Banfield J.F."/>
        </authorList>
    </citation>
    <scope>NUCLEOTIDE SEQUENCE [LARGE SCALE GENOMIC DNA]</scope>
    <source>
        <strain evidence="2">S2_005_001_R1_22</strain>
    </source>
</reference>
<sequence>MIAAARADAAAAEAEAAKAEADIAAIEPHPHAHGYTAGGDCHYAGLQPKHRLALAGLLARPWRFPLAMLEVAKLRENLDYLLKAFPLVLEDGGDGFAEEGATALTERGEVVADLFARKPTLGIGMVWRLFGFHHRDRIAWVGAFAYRGGLSQLVDGTAGVDRETALGDSLTATVKTHATILTPIGEQELHARAARRDAQRQASWSSVPEAYRENGPWRERASTKGQRHMMRRVEAARGLPMIEIGRRGDSSEWIANAGGNPRFRPFTEEQR</sequence>
<organism evidence="2 3">
    <name type="scientific">Sphingomonas taxi</name>
    <dbReference type="NCBI Taxonomy" id="1549858"/>
    <lineage>
        <taxon>Bacteria</taxon>
        <taxon>Pseudomonadati</taxon>
        <taxon>Pseudomonadota</taxon>
        <taxon>Alphaproteobacteria</taxon>
        <taxon>Sphingomonadales</taxon>
        <taxon>Sphingomonadaceae</taxon>
        <taxon>Sphingomonas</taxon>
    </lineage>
</organism>
<evidence type="ECO:0000313" key="2">
    <source>
        <dbReference type="EMBL" id="PZQ58876.1"/>
    </source>
</evidence>
<protein>
    <submittedName>
        <fullName evidence="2">Uncharacterized protein</fullName>
    </submittedName>
</protein>
<feature type="region of interest" description="Disordered" evidence="1">
    <location>
        <begin position="251"/>
        <end position="271"/>
    </location>
</feature>
<evidence type="ECO:0000313" key="3">
    <source>
        <dbReference type="Proteomes" id="UP000249229"/>
    </source>
</evidence>